<dbReference type="Proteomes" id="UP000632766">
    <property type="component" value="Unassembled WGS sequence"/>
</dbReference>
<comment type="caution">
    <text evidence="1">The sequence shown here is derived from an EMBL/GenBank/DDBJ whole genome shotgun (WGS) entry which is preliminary data.</text>
</comment>
<gene>
    <name evidence="1" type="ORF">I8748_32040</name>
</gene>
<reference evidence="1 2" key="1">
    <citation type="journal article" date="2021" name="Int. J. Syst. Evol. Microbiol.">
        <title>Amazonocrinis nigriterrae gen. nov., sp. nov., Atlanticothrix silvestris gen. nov., sp. nov. and Dendronalium phyllosphericum gen. nov., sp. nov., nostocacean cyanobacteria from Brazilian environments.</title>
        <authorList>
            <person name="Alvarenga D.O."/>
            <person name="Andreote A.P.D."/>
            <person name="Branco L.H.Z."/>
            <person name="Delbaje E."/>
            <person name="Cruz R.B."/>
            <person name="Varani A.M."/>
            <person name="Fiore M.F."/>
        </authorList>
    </citation>
    <scope>NUCLEOTIDE SEQUENCE [LARGE SCALE GENOMIC DNA]</scope>
    <source>
        <strain evidence="1 2">CENA67</strain>
    </source>
</reference>
<dbReference type="EMBL" id="JAECZC010000102">
    <property type="protein sequence ID" value="MBH8566730.1"/>
    <property type="molecule type" value="Genomic_DNA"/>
</dbReference>
<protein>
    <submittedName>
        <fullName evidence="1">Uncharacterized protein</fullName>
    </submittedName>
</protein>
<sequence length="83" mass="10017">MHYIDTHQERDYSQEELIALCTGNAKPFPSSYYQSEKSLITEKNASHWREYQELEKQEYEEEGGDYSEFSCPLHKWQYLCKKI</sequence>
<name>A0A8J7HYU7_9NOST</name>
<keyword evidence="2" id="KW-1185">Reference proteome</keyword>
<accession>A0A8J7HYU7</accession>
<evidence type="ECO:0000313" key="2">
    <source>
        <dbReference type="Proteomes" id="UP000632766"/>
    </source>
</evidence>
<dbReference type="AlphaFoldDB" id="A0A8J7HYU7"/>
<organism evidence="1 2">
    <name type="scientific">Amazonocrinis nigriterrae CENA67</name>
    <dbReference type="NCBI Taxonomy" id="2794033"/>
    <lineage>
        <taxon>Bacteria</taxon>
        <taxon>Bacillati</taxon>
        <taxon>Cyanobacteriota</taxon>
        <taxon>Cyanophyceae</taxon>
        <taxon>Nostocales</taxon>
        <taxon>Nostocaceae</taxon>
        <taxon>Amazonocrinis</taxon>
        <taxon>Amazonocrinis nigriterrae</taxon>
    </lineage>
</organism>
<evidence type="ECO:0000313" key="1">
    <source>
        <dbReference type="EMBL" id="MBH8566730.1"/>
    </source>
</evidence>
<proteinExistence type="predicted"/>
<dbReference type="RefSeq" id="WP_198128464.1">
    <property type="nucleotide sequence ID" value="NZ_JAECZC010000102.1"/>
</dbReference>